<reference evidence="2" key="1">
    <citation type="journal article" date="2007" name="Nature">
        <title>The grapevine genome sequence suggests ancestral hexaploidization in major angiosperm phyla.</title>
        <authorList>
            <consortium name="The French-Italian Public Consortium for Grapevine Genome Characterization."/>
            <person name="Jaillon O."/>
            <person name="Aury J.-M."/>
            <person name="Noel B."/>
            <person name="Policriti A."/>
            <person name="Clepet C."/>
            <person name="Casagrande A."/>
            <person name="Choisne N."/>
            <person name="Aubourg S."/>
            <person name="Vitulo N."/>
            <person name="Jubin C."/>
            <person name="Vezzi A."/>
            <person name="Legeai F."/>
            <person name="Hugueney P."/>
            <person name="Dasilva C."/>
            <person name="Horner D."/>
            <person name="Mica E."/>
            <person name="Jublot D."/>
            <person name="Poulain J."/>
            <person name="Bruyere C."/>
            <person name="Billault A."/>
            <person name="Segurens B."/>
            <person name="Gouyvenoux M."/>
            <person name="Ugarte E."/>
            <person name="Cattonaro F."/>
            <person name="Anthouard V."/>
            <person name="Vico V."/>
            <person name="Del Fabbro C."/>
            <person name="Alaux M."/>
            <person name="Di Gaspero G."/>
            <person name="Dumas V."/>
            <person name="Felice N."/>
            <person name="Paillard S."/>
            <person name="Juman I."/>
            <person name="Moroldo M."/>
            <person name="Scalabrin S."/>
            <person name="Canaguier A."/>
            <person name="Le Clainche I."/>
            <person name="Malacrida G."/>
            <person name="Durand E."/>
            <person name="Pesole G."/>
            <person name="Laucou V."/>
            <person name="Chatelet P."/>
            <person name="Merdinoglu D."/>
            <person name="Delledonne M."/>
            <person name="Pezzotti M."/>
            <person name="Lecharny A."/>
            <person name="Scarpelli C."/>
            <person name="Artiguenave F."/>
            <person name="Pe M.E."/>
            <person name="Valle G."/>
            <person name="Morgante M."/>
            <person name="Caboche M."/>
            <person name="Adam-Blondon A.-F."/>
            <person name="Weissenbach J."/>
            <person name="Quetier F."/>
            <person name="Wincker P."/>
        </authorList>
    </citation>
    <scope>NUCLEOTIDE SEQUENCE [LARGE SCALE GENOMIC DNA]</scope>
    <source>
        <strain evidence="2">cv. Pinot noir / PN40024</strain>
    </source>
</reference>
<accession>F6HL92</accession>
<organism evidence="1 2">
    <name type="scientific">Vitis vinifera</name>
    <name type="common">Grape</name>
    <dbReference type="NCBI Taxonomy" id="29760"/>
    <lineage>
        <taxon>Eukaryota</taxon>
        <taxon>Viridiplantae</taxon>
        <taxon>Streptophyta</taxon>
        <taxon>Embryophyta</taxon>
        <taxon>Tracheophyta</taxon>
        <taxon>Spermatophyta</taxon>
        <taxon>Magnoliopsida</taxon>
        <taxon>eudicotyledons</taxon>
        <taxon>Gunneridae</taxon>
        <taxon>Pentapetalae</taxon>
        <taxon>rosids</taxon>
        <taxon>Vitales</taxon>
        <taxon>Vitaceae</taxon>
        <taxon>Viteae</taxon>
        <taxon>Vitis</taxon>
    </lineage>
</organism>
<dbReference type="HOGENOM" id="CLU_3110337_0_0_1"/>
<dbReference type="PaxDb" id="29760-VIT_08s0007g00590.t01"/>
<keyword evidence="2" id="KW-1185">Reference proteome</keyword>
<dbReference type="Proteomes" id="UP000009183">
    <property type="component" value="Chromosome 8"/>
</dbReference>
<dbReference type="EMBL" id="FN595991">
    <property type="protein sequence ID" value="CCB55579.1"/>
    <property type="molecule type" value="Genomic_DNA"/>
</dbReference>
<dbReference type="InParanoid" id="F6HL92"/>
<name>F6HL92_VITVI</name>
<gene>
    <name evidence="1" type="ordered locus">VIT_08s0007g00590</name>
</gene>
<proteinExistence type="predicted"/>
<protein>
    <submittedName>
        <fullName evidence="1">Uncharacterized protein</fullName>
    </submittedName>
</protein>
<evidence type="ECO:0000313" key="2">
    <source>
        <dbReference type="Proteomes" id="UP000009183"/>
    </source>
</evidence>
<sequence length="51" mass="5658">MLESVLKGVNSLSTINTIRRQHSISSLTCHLAPAGLQQQLELQDSRKFHGN</sequence>
<dbReference type="AlphaFoldDB" id="F6HL92"/>
<evidence type="ECO:0000313" key="1">
    <source>
        <dbReference type="EMBL" id="CCB55579.1"/>
    </source>
</evidence>